<dbReference type="Proteomes" id="UP000095751">
    <property type="component" value="Unassembled WGS sequence"/>
</dbReference>
<dbReference type="GO" id="GO:0005789">
    <property type="term" value="C:endoplasmic reticulum membrane"/>
    <property type="evidence" value="ECO:0007669"/>
    <property type="project" value="TreeGrafter"/>
</dbReference>
<dbReference type="PANTHER" id="PTHR31057:SF0">
    <property type="entry name" value="E3 UFM1-PROTEIN LIGASE 1"/>
    <property type="match status" value="1"/>
</dbReference>
<dbReference type="GO" id="GO:0032434">
    <property type="term" value="P:regulation of proteasomal ubiquitin-dependent protein catabolic process"/>
    <property type="evidence" value="ECO:0007669"/>
    <property type="project" value="TreeGrafter"/>
</dbReference>
<dbReference type="GO" id="GO:0061666">
    <property type="term" value="F:UFM1 ligase activity"/>
    <property type="evidence" value="ECO:0007669"/>
    <property type="project" value="InterPro"/>
</dbReference>
<dbReference type="InParanoid" id="A0A1E7EPI9"/>
<proteinExistence type="predicted"/>
<dbReference type="OrthoDB" id="10258297at2759"/>
<dbReference type="PANTHER" id="PTHR31057">
    <property type="entry name" value="E3 UFM1-PROTEIN LIGASE 1"/>
    <property type="match status" value="1"/>
</dbReference>
<feature type="domain" description="E3 UFM1-protein ligase 1-like N-terminal" evidence="2">
    <location>
        <begin position="117"/>
        <end position="284"/>
    </location>
</feature>
<evidence type="ECO:0000256" key="1">
    <source>
        <dbReference type="SAM" id="MobiDB-lite"/>
    </source>
</evidence>
<gene>
    <name evidence="3" type="ORF">FRACYDRAFT_250493</name>
</gene>
<keyword evidence="4" id="KW-1185">Reference proteome</keyword>
<sequence length="897" mass="101316">MISDNNANQLISTITNDCYYTTPKGVINDLIHRLELTKDDTKKGILSYSNGSEVKVGGRASLRDLCREINVDYELFLPSSLPHHQEESLLWKTLLLVESLSEVTVLGSIIGGGVHNNVELVSNLYWETIRAEVVMTVNDEDSVLISDLMNRYSLSREEVLKYVVTTSNNCADGIIRLMDDSKKLVSDRFVYRQKQDVIEYFRRLGEPTHIDTICQKQDWELNQVLDWLNEKESCTIIKGEIHMDTATSQTAMFLPTSYRKRQEQDILEFITANGYITMERAQRQYQQGLSVTQITTLVCDVFPDVTMIGTTDDDDEVLVNDNTLQQLRVGIQNYLSSPIMSEVMDLQEYLPVDLIKSTIVPSILEKSGFNTSSTDGIAVIGKYQAIVVSNEIVKQIETKILSQLVQDYAKIRANEIIQADINGDNEDEIDNDDDNDNEESTTARKSGKSKSKRKGNNKSSKHNNKSSSKETKNASVGAVVPLSIVVAAIIESYPSFQNDDEISSDSFLQQFMDWEQKDDSSEIPSLVVSFCRQELYTGPFIKQCERGVNAELQRLRSEMNSKSNNISRKDAAAKVRSVEAAFQDAFIILCHIIQAQAKFILFASNNSDNIFDEISMKKLQEEFLRGPCADLTSRITQYRLFQDEDEEDSIFTFVHPTTEAKEENGDLSCGLPPYCIDVDITARRHPQSYLSCPSPREPLAVLRESFSGNTGIVLSRLWKKCGGECYRGGIVKSQEGEDEDIDSTLFRPGDMDFLSYAEENCLTLCGLPYKKLDKKAEKNLLFSRKQQLNHLLTNTDVTTNPVDVLEYTIMILFQQVRNLIVFGSLLRGPVLEALVRERKIPPSIGVALQSLNEAIDNDTVDDELVQLVKDCGLVRDINKHDTTILDNYHAKRKIEEQ</sequence>
<dbReference type="GO" id="GO:1990592">
    <property type="term" value="P:protein K69-linked ufmylation"/>
    <property type="evidence" value="ECO:0007669"/>
    <property type="project" value="TreeGrafter"/>
</dbReference>
<protein>
    <recommendedName>
        <fullName evidence="2">E3 UFM1-protein ligase 1-like N-terminal domain-containing protein</fullName>
    </recommendedName>
</protein>
<evidence type="ECO:0000259" key="2">
    <source>
        <dbReference type="Pfam" id="PF09743"/>
    </source>
</evidence>
<dbReference type="AlphaFoldDB" id="A0A1E7EPI9"/>
<evidence type="ECO:0000313" key="4">
    <source>
        <dbReference type="Proteomes" id="UP000095751"/>
    </source>
</evidence>
<evidence type="ECO:0000313" key="3">
    <source>
        <dbReference type="EMBL" id="OEU07868.1"/>
    </source>
</evidence>
<dbReference type="KEGG" id="fcy:FRACYDRAFT_250493"/>
<dbReference type="GO" id="GO:0034976">
    <property type="term" value="P:response to endoplasmic reticulum stress"/>
    <property type="evidence" value="ECO:0007669"/>
    <property type="project" value="TreeGrafter"/>
</dbReference>
<dbReference type="InterPro" id="IPR018611">
    <property type="entry name" value="Ufl1"/>
</dbReference>
<accession>A0A1E7EPI9</accession>
<feature type="region of interest" description="Disordered" evidence="1">
    <location>
        <begin position="423"/>
        <end position="473"/>
    </location>
</feature>
<feature type="compositionally biased region" description="Acidic residues" evidence="1">
    <location>
        <begin position="423"/>
        <end position="439"/>
    </location>
</feature>
<dbReference type="Pfam" id="PF09743">
    <property type="entry name" value="E3_UFM1_ligase"/>
    <property type="match status" value="1"/>
</dbReference>
<name>A0A1E7EPI9_9STRA</name>
<feature type="compositionally biased region" description="Basic residues" evidence="1">
    <location>
        <begin position="445"/>
        <end position="464"/>
    </location>
</feature>
<dbReference type="EMBL" id="KV784383">
    <property type="protein sequence ID" value="OEU07868.1"/>
    <property type="molecule type" value="Genomic_DNA"/>
</dbReference>
<dbReference type="InterPro" id="IPR056579">
    <property type="entry name" value="Ufl1_N"/>
</dbReference>
<reference evidence="3 4" key="1">
    <citation type="submission" date="2016-09" db="EMBL/GenBank/DDBJ databases">
        <title>Extensive genetic diversity and differential bi-allelic expression allows diatom success in the polar Southern Ocean.</title>
        <authorList>
            <consortium name="DOE Joint Genome Institute"/>
            <person name="Mock T."/>
            <person name="Otillar R.P."/>
            <person name="Strauss J."/>
            <person name="Dupont C."/>
            <person name="Frickenhaus S."/>
            <person name="Maumus F."/>
            <person name="Mcmullan M."/>
            <person name="Sanges R."/>
            <person name="Schmutz J."/>
            <person name="Toseland A."/>
            <person name="Valas R."/>
            <person name="Veluchamy A."/>
            <person name="Ward B.J."/>
            <person name="Allen A."/>
            <person name="Barry K."/>
            <person name="Falciatore A."/>
            <person name="Ferrante M."/>
            <person name="Fortunato A.E."/>
            <person name="Gloeckner G."/>
            <person name="Gruber A."/>
            <person name="Hipkin R."/>
            <person name="Janech M."/>
            <person name="Kroth P."/>
            <person name="Leese F."/>
            <person name="Lindquist E."/>
            <person name="Lyon B.R."/>
            <person name="Martin J."/>
            <person name="Mayer C."/>
            <person name="Parker M."/>
            <person name="Quesneville H."/>
            <person name="Raymond J."/>
            <person name="Uhlig C."/>
            <person name="Valentin K.U."/>
            <person name="Worden A.Z."/>
            <person name="Armbrust E.V."/>
            <person name="Bowler C."/>
            <person name="Green B."/>
            <person name="Moulton V."/>
            <person name="Van Oosterhout C."/>
            <person name="Grigoriev I."/>
        </authorList>
    </citation>
    <scope>NUCLEOTIDE SEQUENCE [LARGE SCALE GENOMIC DNA]</scope>
    <source>
        <strain evidence="3 4">CCMP1102</strain>
    </source>
</reference>
<organism evidence="3 4">
    <name type="scientific">Fragilariopsis cylindrus CCMP1102</name>
    <dbReference type="NCBI Taxonomy" id="635003"/>
    <lineage>
        <taxon>Eukaryota</taxon>
        <taxon>Sar</taxon>
        <taxon>Stramenopiles</taxon>
        <taxon>Ochrophyta</taxon>
        <taxon>Bacillariophyta</taxon>
        <taxon>Bacillariophyceae</taxon>
        <taxon>Bacillariophycidae</taxon>
        <taxon>Bacillariales</taxon>
        <taxon>Bacillariaceae</taxon>
        <taxon>Fragilariopsis</taxon>
    </lineage>
</organism>